<dbReference type="PANTHER" id="PTHR33542">
    <property type="entry name" value="SIROHYDROCHLORIN FERROCHELATASE, CHLOROPLASTIC"/>
    <property type="match status" value="1"/>
</dbReference>
<name>A0ABV2AZ47_9GAMM</name>
<evidence type="ECO:0000256" key="2">
    <source>
        <dbReference type="ARBA" id="ARBA00023239"/>
    </source>
</evidence>
<dbReference type="InterPro" id="IPR002762">
    <property type="entry name" value="CbiX-like"/>
</dbReference>
<dbReference type="InterPro" id="IPR050963">
    <property type="entry name" value="Sirohydro_Cobaltochel/CbiX"/>
</dbReference>
<organism evidence="3 4">
    <name type="scientific">Salinisphaera dokdonensis CL-ES53</name>
    <dbReference type="NCBI Taxonomy" id="1304272"/>
    <lineage>
        <taxon>Bacteria</taxon>
        <taxon>Pseudomonadati</taxon>
        <taxon>Pseudomonadota</taxon>
        <taxon>Gammaproteobacteria</taxon>
        <taxon>Salinisphaerales</taxon>
        <taxon>Salinisphaeraceae</taxon>
        <taxon>Salinisphaera</taxon>
    </lineage>
</organism>
<dbReference type="Pfam" id="PF01903">
    <property type="entry name" value="CbiX"/>
    <property type="match status" value="1"/>
</dbReference>
<dbReference type="EMBL" id="APND01000002">
    <property type="protein sequence ID" value="MES1928906.1"/>
    <property type="molecule type" value="Genomic_DNA"/>
</dbReference>
<keyword evidence="4" id="KW-1185">Reference proteome</keyword>
<dbReference type="CDD" id="cd03416">
    <property type="entry name" value="CbiX_SirB_N"/>
    <property type="match status" value="1"/>
</dbReference>
<gene>
    <name evidence="3" type="ORF">SADO_06617</name>
</gene>
<sequence length="128" mass="13990">MKKSLLLVAHGSRRQASNDEVRALTERVRVEANERYAAIECAFLELAEPSIPDGLEQLIDNGAAQITVLPYFLAAGRHVIEDIPEEVAVAQEKHPDIHIEIAPYLGTSETMPKLLLTMLADSATADAD</sequence>
<keyword evidence="1" id="KW-0479">Metal-binding</keyword>
<dbReference type="SUPFAM" id="SSF53800">
    <property type="entry name" value="Chelatase"/>
    <property type="match status" value="1"/>
</dbReference>
<keyword evidence="2" id="KW-0456">Lyase</keyword>
<protein>
    <submittedName>
        <fullName evidence="3">Sirohydrochlorin cobaltochelatase</fullName>
    </submittedName>
</protein>
<comment type="caution">
    <text evidence="3">The sequence shown here is derived from an EMBL/GenBank/DDBJ whole genome shotgun (WGS) entry which is preliminary data.</text>
</comment>
<accession>A0ABV2AZ47</accession>
<reference evidence="3 4" key="1">
    <citation type="submission" date="2013-03" db="EMBL/GenBank/DDBJ databases">
        <title>Salinisphaera dokdonensis CL-ES53 Genome Sequencing.</title>
        <authorList>
            <person name="Li C."/>
            <person name="Lai Q."/>
            <person name="Shao Z."/>
        </authorList>
    </citation>
    <scope>NUCLEOTIDE SEQUENCE [LARGE SCALE GENOMIC DNA]</scope>
    <source>
        <strain evidence="3 4">CL-ES53</strain>
    </source>
</reference>
<dbReference type="PANTHER" id="PTHR33542:SF3">
    <property type="entry name" value="SIROHYDROCHLORIN FERROCHELATASE, CHLOROPLASTIC"/>
    <property type="match status" value="1"/>
</dbReference>
<dbReference type="Gene3D" id="3.40.50.1400">
    <property type="match status" value="1"/>
</dbReference>
<dbReference type="Proteomes" id="UP001460888">
    <property type="component" value="Unassembled WGS sequence"/>
</dbReference>
<evidence type="ECO:0000256" key="1">
    <source>
        <dbReference type="ARBA" id="ARBA00022723"/>
    </source>
</evidence>
<evidence type="ECO:0000313" key="3">
    <source>
        <dbReference type="EMBL" id="MES1928906.1"/>
    </source>
</evidence>
<evidence type="ECO:0000313" key="4">
    <source>
        <dbReference type="Proteomes" id="UP001460888"/>
    </source>
</evidence>
<proteinExistence type="predicted"/>